<evidence type="ECO:0000313" key="1">
    <source>
        <dbReference type="EMBL" id="RKO85131.1"/>
    </source>
</evidence>
<name>A0A4P9VZ96_9FUNG</name>
<protein>
    <submittedName>
        <fullName evidence="1">Uncharacterized protein</fullName>
    </submittedName>
</protein>
<proteinExistence type="predicted"/>
<feature type="non-terminal residue" evidence="1">
    <location>
        <position position="329"/>
    </location>
</feature>
<dbReference type="Proteomes" id="UP000269721">
    <property type="component" value="Unassembled WGS sequence"/>
</dbReference>
<dbReference type="EMBL" id="KZ999388">
    <property type="protein sequence ID" value="RKO85131.1"/>
    <property type="molecule type" value="Genomic_DNA"/>
</dbReference>
<organism evidence="1 2">
    <name type="scientific">Blyttiomyces helicus</name>
    <dbReference type="NCBI Taxonomy" id="388810"/>
    <lineage>
        <taxon>Eukaryota</taxon>
        <taxon>Fungi</taxon>
        <taxon>Fungi incertae sedis</taxon>
        <taxon>Chytridiomycota</taxon>
        <taxon>Chytridiomycota incertae sedis</taxon>
        <taxon>Chytridiomycetes</taxon>
        <taxon>Chytridiomycetes incertae sedis</taxon>
        <taxon>Blyttiomyces</taxon>
    </lineage>
</organism>
<sequence>MGYGIWDFIPTSSARDLRPQAPIRLAQPRKVALPAARQACPTLKPRSILFPKQQDLVEERTRSAKLRLQLASTRPAITQRFAHFPVRIGLWLERIGMQQRSCGVFNYQQRSDGSWTLETKKQPAKAYTYETALAQIKAVASLEPILKEFYKRPCHRQASARAYILRRKALTRKVAQLLPKGVSPDDLIVGYGAADFGSPRPVSPPFLNLAFQEAIRDRGIHLVLINEFNASQVQSRALLHPRDKRNRLVGPRYRYLDEAGLTRRKPQSNKVRVCPVTGRLIQREVNAARNIASVFFCLVYSGGRRRGSFCEDKVLEGLYSYPIYAEVEA</sequence>
<evidence type="ECO:0000313" key="2">
    <source>
        <dbReference type="Proteomes" id="UP000269721"/>
    </source>
</evidence>
<reference evidence="2" key="1">
    <citation type="journal article" date="2018" name="Nat. Microbiol.">
        <title>Leveraging single-cell genomics to expand the fungal tree of life.</title>
        <authorList>
            <person name="Ahrendt S.R."/>
            <person name="Quandt C.A."/>
            <person name="Ciobanu D."/>
            <person name="Clum A."/>
            <person name="Salamov A."/>
            <person name="Andreopoulos B."/>
            <person name="Cheng J.F."/>
            <person name="Woyke T."/>
            <person name="Pelin A."/>
            <person name="Henrissat B."/>
            <person name="Reynolds N.K."/>
            <person name="Benny G.L."/>
            <person name="Smith M.E."/>
            <person name="James T.Y."/>
            <person name="Grigoriev I.V."/>
        </authorList>
    </citation>
    <scope>NUCLEOTIDE SEQUENCE [LARGE SCALE GENOMIC DNA]</scope>
</reference>
<dbReference type="AlphaFoldDB" id="A0A4P9VZ96"/>
<gene>
    <name evidence="1" type="ORF">BDK51DRAFT_32569</name>
</gene>
<keyword evidence="2" id="KW-1185">Reference proteome</keyword>
<accession>A0A4P9VZ96</accession>